<evidence type="ECO:0000256" key="5">
    <source>
        <dbReference type="ARBA" id="ARBA00023136"/>
    </source>
</evidence>
<feature type="transmembrane region" description="Helical" evidence="6">
    <location>
        <begin position="455"/>
        <end position="474"/>
    </location>
</feature>
<dbReference type="InterPro" id="IPR011701">
    <property type="entry name" value="MFS"/>
</dbReference>
<dbReference type="PANTHER" id="PTHR23502">
    <property type="entry name" value="MAJOR FACILITATOR SUPERFAMILY"/>
    <property type="match status" value="1"/>
</dbReference>
<dbReference type="EMBL" id="MCGN01000002">
    <property type="protein sequence ID" value="ORZ01100.1"/>
    <property type="molecule type" value="Genomic_DNA"/>
</dbReference>
<dbReference type="OrthoDB" id="3066029at2759"/>
<evidence type="ECO:0000313" key="9">
    <source>
        <dbReference type="Proteomes" id="UP000242180"/>
    </source>
</evidence>
<keyword evidence="4 6" id="KW-1133">Transmembrane helix</keyword>
<evidence type="ECO:0000256" key="1">
    <source>
        <dbReference type="ARBA" id="ARBA00004141"/>
    </source>
</evidence>
<feature type="transmembrane region" description="Helical" evidence="6">
    <location>
        <begin position="83"/>
        <end position="108"/>
    </location>
</feature>
<gene>
    <name evidence="8" type="ORF">BCR43DRAFT_167668</name>
</gene>
<feature type="domain" description="Major facilitator superfamily (MFS) profile" evidence="7">
    <location>
        <begin position="85"/>
        <end position="505"/>
    </location>
</feature>
<feature type="transmembrane region" description="Helical" evidence="6">
    <location>
        <begin position="307"/>
        <end position="332"/>
    </location>
</feature>
<accession>A0A1X2HNZ5</accession>
<dbReference type="Gene3D" id="1.20.1250.20">
    <property type="entry name" value="MFS general substrate transporter like domains"/>
    <property type="match status" value="1"/>
</dbReference>
<feature type="transmembrane region" description="Helical" evidence="6">
    <location>
        <begin position="393"/>
        <end position="412"/>
    </location>
</feature>
<protein>
    <submittedName>
        <fullName evidence="8">Major facilitator superfamily domain-containing protein</fullName>
    </submittedName>
</protein>
<evidence type="ECO:0000256" key="4">
    <source>
        <dbReference type="ARBA" id="ARBA00022989"/>
    </source>
</evidence>
<dbReference type="InterPro" id="IPR036259">
    <property type="entry name" value="MFS_trans_sf"/>
</dbReference>
<dbReference type="AlphaFoldDB" id="A0A1X2HNZ5"/>
<keyword evidence="2" id="KW-0813">Transport</keyword>
<feature type="transmembrane region" description="Helical" evidence="6">
    <location>
        <begin position="151"/>
        <end position="177"/>
    </location>
</feature>
<dbReference type="PANTHER" id="PTHR23502:SF132">
    <property type="entry name" value="POLYAMINE TRANSPORTER 2-RELATED"/>
    <property type="match status" value="1"/>
</dbReference>
<feature type="transmembrane region" description="Helical" evidence="6">
    <location>
        <begin position="418"/>
        <end position="443"/>
    </location>
</feature>
<evidence type="ECO:0000256" key="6">
    <source>
        <dbReference type="SAM" id="Phobius"/>
    </source>
</evidence>
<evidence type="ECO:0000256" key="3">
    <source>
        <dbReference type="ARBA" id="ARBA00022692"/>
    </source>
</evidence>
<keyword evidence="3 6" id="KW-0812">Transmembrane</keyword>
<feature type="transmembrane region" description="Helical" evidence="6">
    <location>
        <begin position="480"/>
        <end position="503"/>
    </location>
</feature>
<dbReference type="STRING" id="13706.A0A1X2HNZ5"/>
<name>A0A1X2HNZ5_SYNRA</name>
<dbReference type="PROSITE" id="PS50850">
    <property type="entry name" value="MFS"/>
    <property type="match status" value="1"/>
</dbReference>
<feature type="transmembrane region" description="Helical" evidence="6">
    <location>
        <begin position="120"/>
        <end position="139"/>
    </location>
</feature>
<dbReference type="Proteomes" id="UP000242180">
    <property type="component" value="Unassembled WGS sequence"/>
</dbReference>
<dbReference type="OMA" id="WPPRLAT"/>
<feature type="transmembrane region" description="Helical" evidence="6">
    <location>
        <begin position="240"/>
        <end position="259"/>
    </location>
</feature>
<organism evidence="8 9">
    <name type="scientific">Syncephalastrum racemosum</name>
    <name type="common">Filamentous fungus</name>
    <dbReference type="NCBI Taxonomy" id="13706"/>
    <lineage>
        <taxon>Eukaryota</taxon>
        <taxon>Fungi</taxon>
        <taxon>Fungi incertae sedis</taxon>
        <taxon>Mucoromycota</taxon>
        <taxon>Mucoromycotina</taxon>
        <taxon>Mucoromycetes</taxon>
        <taxon>Mucorales</taxon>
        <taxon>Syncephalastraceae</taxon>
        <taxon>Syncephalastrum</taxon>
    </lineage>
</organism>
<dbReference type="Pfam" id="PF07690">
    <property type="entry name" value="MFS_1"/>
    <property type="match status" value="1"/>
</dbReference>
<proteinExistence type="predicted"/>
<keyword evidence="9" id="KW-1185">Reference proteome</keyword>
<keyword evidence="5 6" id="KW-0472">Membrane</keyword>
<feature type="transmembrane region" description="Helical" evidence="6">
    <location>
        <begin position="338"/>
        <end position="361"/>
    </location>
</feature>
<reference evidence="8 9" key="1">
    <citation type="submission" date="2016-07" db="EMBL/GenBank/DDBJ databases">
        <title>Pervasive Adenine N6-methylation of Active Genes in Fungi.</title>
        <authorList>
            <consortium name="DOE Joint Genome Institute"/>
            <person name="Mondo S.J."/>
            <person name="Dannebaum R.O."/>
            <person name="Kuo R.C."/>
            <person name="Labutti K."/>
            <person name="Haridas S."/>
            <person name="Kuo A."/>
            <person name="Salamov A."/>
            <person name="Ahrendt S.R."/>
            <person name="Lipzen A."/>
            <person name="Sullivan W."/>
            <person name="Andreopoulos W.B."/>
            <person name="Clum A."/>
            <person name="Lindquist E."/>
            <person name="Daum C."/>
            <person name="Ramamoorthy G.K."/>
            <person name="Gryganskyi A."/>
            <person name="Culley D."/>
            <person name="Magnuson J.K."/>
            <person name="James T.Y."/>
            <person name="O'Malley M.A."/>
            <person name="Stajich J.E."/>
            <person name="Spatafora J.W."/>
            <person name="Visel A."/>
            <person name="Grigoriev I.V."/>
        </authorList>
    </citation>
    <scope>NUCLEOTIDE SEQUENCE [LARGE SCALE GENOMIC DNA]</scope>
    <source>
        <strain evidence="8 9">NRRL 2496</strain>
    </source>
</reference>
<evidence type="ECO:0000259" key="7">
    <source>
        <dbReference type="PROSITE" id="PS50850"/>
    </source>
</evidence>
<feature type="transmembrane region" description="Helical" evidence="6">
    <location>
        <begin position="209"/>
        <end position="228"/>
    </location>
</feature>
<feature type="transmembrane region" description="Helical" evidence="6">
    <location>
        <begin position="183"/>
        <end position="202"/>
    </location>
</feature>
<dbReference type="GO" id="GO:0022857">
    <property type="term" value="F:transmembrane transporter activity"/>
    <property type="evidence" value="ECO:0007669"/>
    <property type="project" value="InterPro"/>
</dbReference>
<dbReference type="InterPro" id="IPR020846">
    <property type="entry name" value="MFS_dom"/>
</dbReference>
<evidence type="ECO:0000256" key="2">
    <source>
        <dbReference type="ARBA" id="ARBA00022448"/>
    </source>
</evidence>
<comment type="caution">
    <text evidence="8">The sequence shown here is derived from an EMBL/GenBank/DDBJ whole genome shotgun (WGS) entry which is preliminary data.</text>
</comment>
<comment type="subcellular location">
    <subcellularLocation>
        <location evidence="1">Membrane</location>
        <topology evidence="1">Multi-pass membrane protein</topology>
    </subcellularLocation>
</comment>
<dbReference type="GO" id="GO:0005886">
    <property type="term" value="C:plasma membrane"/>
    <property type="evidence" value="ECO:0007669"/>
    <property type="project" value="TreeGrafter"/>
</dbReference>
<dbReference type="InParanoid" id="A0A1X2HNZ5"/>
<evidence type="ECO:0000313" key="8">
    <source>
        <dbReference type="EMBL" id="ORZ01100.1"/>
    </source>
</evidence>
<dbReference type="SUPFAM" id="SSF103473">
    <property type="entry name" value="MFS general substrate transporter"/>
    <property type="match status" value="1"/>
</dbReference>
<sequence length="520" mass="57227">MQELRYSSTDKRKRKKTICRYYFSFVELDPSEEAVTMQRSTASIHSLPDPVMPQHVQQSCWSLCWKGPVLKVHPQKLSAKRKAFLLFIVCFNAYISHLDGGIYLPALLQIQETFQTTETAVNASNAIFMFATGVCPLLWGAASETYGRRPMLLISLIIAAIGNAVCGVSVNIAMLIVFRFVSAAGSSTTQSVVAGVIADVYFPDEQATCFCWFATGVVFGSSCGPLIGGGLTKLFGWRSVFYFMTVLTLFPWILTLLCMPETLPARLRLQNEIKEDICNTRQDHADGGKISIRRIFSAFELFKYPNIFISTVVNGIYYGLNYLIITVISWAYGKQYHLSPNLIGVCVLVAGSGVYIGNFFLGRLLDNLYRSNVKEAEVDGKQILPEIRIHTPLFILSLLAFGLALAATGWLLKFNVHVVASTAALFVTLFGFVMVTVILDTYIISSSPNKEASALACNNCVSYVLAALASLLTSRLVESLGYGILCTGAAVIAFIFSVSLVYVKNNASKWQRVRGPSDSC</sequence>